<evidence type="ECO:0000259" key="10">
    <source>
        <dbReference type="Pfam" id="PF17946"/>
    </source>
</evidence>
<evidence type="ECO:0000256" key="3">
    <source>
        <dbReference type="ARBA" id="ARBA00022763"/>
    </source>
</evidence>
<dbReference type="GO" id="GO:0005524">
    <property type="term" value="F:ATP binding"/>
    <property type="evidence" value="ECO:0007669"/>
    <property type="project" value="UniProtKB-KW"/>
</dbReference>
<dbReference type="Pfam" id="PF04257">
    <property type="entry name" value="Exonuc_V_gamma"/>
    <property type="match status" value="1"/>
</dbReference>
<keyword evidence="3" id="KW-0227">DNA damage</keyword>
<dbReference type="EMBL" id="NOWI01000004">
    <property type="protein sequence ID" value="RFT44915.1"/>
    <property type="molecule type" value="Genomic_DNA"/>
</dbReference>
<evidence type="ECO:0000256" key="4">
    <source>
        <dbReference type="ARBA" id="ARBA00022801"/>
    </source>
</evidence>
<evidence type="ECO:0000256" key="6">
    <source>
        <dbReference type="ARBA" id="ARBA00022839"/>
    </source>
</evidence>
<evidence type="ECO:0000256" key="8">
    <source>
        <dbReference type="ARBA" id="ARBA00023125"/>
    </source>
</evidence>
<dbReference type="GO" id="GO:0006281">
    <property type="term" value="P:DNA repair"/>
    <property type="evidence" value="ECO:0007669"/>
    <property type="project" value="UniProtKB-KW"/>
</dbReference>
<dbReference type="Gene3D" id="1.10.486.10">
    <property type="entry name" value="PCRA, domain 4"/>
    <property type="match status" value="1"/>
</dbReference>
<protein>
    <submittedName>
        <fullName evidence="11">Exodeoxyribonuclease V subunit gamma</fullName>
    </submittedName>
</protein>
<gene>
    <name evidence="11" type="ORF">CHT91_05515</name>
</gene>
<evidence type="ECO:0000256" key="2">
    <source>
        <dbReference type="ARBA" id="ARBA00022741"/>
    </source>
</evidence>
<dbReference type="RefSeq" id="WP_117189184.1">
    <property type="nucleotide sequence ID" value="NZ_JAQDJS010000007.1"/>
</dbReference>
<dbReference type="SUPFAM" id="SSF52980">
    <property type="entry name" value="Restriction endonuclease-like"/>
    <property type="match status" value="1"/>
</dbReference>
<proteinExistence type="predicted"/>
<evidence type="ECO:0000256" key="5">
    <source>
        <dbReference type="ARBA" id="ARBA00022806"/>
    </source>
</evidence>
<dbReference type="InterPro" id="IPR041500">
    <property type="entry name" value="RecC_C"/>
</dbReference>
<keyword evidence="2" id="KW-0547">Nucleotide-binding</keyword>
<comment type="caution">
    <text evidence="11">The sequence shown here is derived from an EMBL/GenBank/DDBJ whole genome shotgun (WGS) entry which is preliminary data.</text>
</comment>
<accession>A0A3E2DHS4</accession>
<keyword evidence="7" id="KW-0067">ATP-binding</keyword>
<sequence>MAGVVKVVRTWHQVREAVTTALAQPTEDPFVRPLLVAPSTAHSRALLQSLARRHGIAAGIQSTTPHGLRAHLEEQLLEIGRDEDPWRPGPLALRIARIIETSSPGFEIVSAHVDASRRQGIPRASWTTARQAAEVLTALARDSHEVLRTWAQGHGPGHDDEHDVDLAGAPLDPARSWWAPLWRALLADSCSVADPVTRHEMLVDALRGQETSSGAPIVWFSSTALPHHDVELAEALAASRTITIVHLDHAIGHDDPWHTFDRLRTTTTTRWTSSSLPATSEAPGAPSDELAPVEIHNCHGPDRQAEVIRDVVCAVLADDETVQPRDVVIVCSGRQDTAHLLSASTMADVSHPANQIRFTTPPPQDRVNPVTEAVTTVLGLASSRATGQDLLNLCAMPAVRARFGFSDDDQETIERLVSQADIRWGIDPAAREDAGLGRIRQSTWLAGIERMVLAIAMSSAPPTHLGTVTPITDVGSTTIPVVGKLAELVSRLRKAFLDTAAPAPITAWSTRISDIVDNLTAAPSDAPRSVLDTLSLLTGLDVAAENRLFDRQEIIDLLIWLSRTHHGRHTWFDGSLHVCRPGDLSPIDHQVVIIVDPDQDVIRADQLQGLRDDCIDPTARARQDLLDVALSARSRLIVVRQARNAVTNLPVLPGPFTTTLMQSLEVGSVTARSVDHGLQPFSPDEFCDGNGAWWRGFDHTAAHAARCQPGSQRRRQRVVLPPVTELPESRMSPTDLTLALSHSARTLLRARAGAPANERNTELPVDLPLAPTSLDKYWIRSRILADLEHGSNPEDAINAERLRGSTPPGRLGQQIVSSLADDAVRISQTAKELRGGHDERFIEINLDLIDGDNPPLTWPDGLIVDPMHVVSLRGRVGVRNNQIVHAVATRANARPILDLWVDLLAVAIATDEVGWFGTLVSSDGVRRMVAPDPERARGILTGLARLAWWSNQQFIPLPVKLAHALVGLSPMARNDYRTGASALQVQWSRERDPNWAAFLGTDVTELITRCHELGTTLEELSGWLFDPIIRASQGTGFSPPSMARFARPGSIA</sequence>
<dbReference type="PANTHER" id="PTHR30591">
    <property type="entry name" value="RECBCD ENZYME SUBUNIT RECC"/>
    <property type="match status" value="1"/>
</dbReference>
<evidence type="ECO:0000256" key="1">
    <source>
        <dbReference type="ARBA" id="ARBA00022722"/>
    </source>
</evidence>
<keyword evidence="8" id="KW-0238">DNA-binding</keyword>
<keyword evidence="9" id="KW-0234">DNA repair</keyword>
<dbReference type="AlphaFoldDB" id="A0A3E2DHS4"/>
<reference evidence="11 12" key="1">
    <citation type="submission" date="2017-07" db="EMBL/GenBank/DDBJ databases">
        <authorList>
            <person name="Sun Z.S."/>
            <person name="Albrecht U."/>
            <person name="Echele G."/>
            <person name="Lee C.C."/>
        </authorList>
    </citation>
    <scope>NUCLEOTIDE SEQUENCE [LARGE SCALE GENOMIC DNA]</scope>
    <source>
        <strain evidence="11 12">P16-029</strain>
    </source>
</reference>
<organism evidence="11 12">
    <name type="scientific">Cutibacterium avidum</name>
    <dbReference type="NCBI Taxonomy" id="33010"/>
    <lineage>
        <taxon>Bacteria</taxon>
        <taxon>Bacillati</taxon>
        <taxon>Actinomycetota</taxon>
        <taxon>Actinomycetes</taxon>
        <taxon>Propionibacteriales</taxon>
        <taxon>Propionibacteriaceae</taxon>
        <taxon>Cutibacterium</taxon>
    </lineage>
</organism>
<evidence type="ECO:0000313" key="11">
    <source>
        <dbReference type="EMBL" id="RFT44915.1"/>
    </source>
</evidence>
<dbReference type="Proteomes" id="UP000259211">
    <property type="component" value="Unassembled WGS sequence"/>
</dbReference>
<dbReference type="GO" id="GO:0004386">
    <property type="term" value="F:helicase activity"/>
    <property type="evidence" value="ECO:0007669"/>
    <property type="project" value="UniProtKB-KW"/>
</dbReference>
<dbReference type="InterPro" id="IPR011335">
    <property type="entry name" value="Restrct_endonuc-II-like"/>
</dbReference>
<dbReference type="InterPro" id="IPR027417">
    <property type="entry name" value="P-loop_NTPase"/>
</dbReference>
<dbReference type="SUPFAM" id="SSF52540">
    <property type="entry name" value="P-loop containing nucleoside triphosphate hydrolases"/>
    <property type="match status" value="2"/>
</dbReference>
<evidence type="ECO:0000256" key="7">
    <source>
        <dbReference type="ARBA" id="ARBA00022840"/>
    </source>
</evidence>
<name>A0A3E2DHS4_9ACTN</name>
<dbReference type="Pfam" id="PF17946">
    <property type="entry name" value="RecC_C"/>
    <property type="match status" value="1"/>
</dbReference>
<evidence type="ECO:0000256" key="9">
    <source>
        <dbReference type="ARBA" id="ARBA00023204"/>
    </source>
</evidence>
<dbReference type="PANTHER" id="PTHR30591:SF1">
    <property type="entry name" value="RECBCD ENZYME SUBUNIT RECC"/>
    <property type="match status" value="1"/>
</dbReference>
<dbReference type="GO" id="GO:0004527">
    <property type="term" value="F:exonuclease activity"/>
    <property type="evidence" value="ECO:0007669"/>
    <property type="project" value="UniProtKB-KW"/>
</dbReference>
<dbReference type="Gene3D" id="1.10.10.160">
    <property type="match status" value="1"/>
</dbReference>
<dbReference type="GO" id="GO:0003677">
    <property type="term" value="F:DNA binding"/>
    <property type="evidence" value="ECO:0007669"/>
    <property type="project" value="UniProtKB-KW"/>
</dbReference>
<keyword evidence="1" id="KW-0540">Nuclease</keyword>
<keyword evidence="4" id="KW-0378">Hydrolase</keyword>
<keyword evidence="6" id="KW-0269">Exonuclease</keyword>
<feature type="domain" description="RecC C-terminal" evidence="10">
    <location>
        <begin position="732"/>
        <end position="965"/>
    </location>
</feature>
<dbReference type="InterPro" id="IPR013986">
    <property type="entry name" value="DExx_box_DNA_helicase_dom_sf"/>
</dbReference>
<evidence type="ECO:0000313" key="12">
    <source>
        <dbReference type="Proteomes" id="UP000259211"/>
    </source>
</evidence>
<keyword evidence="5" id="KW-0347">Helicase</keyword>
<dbReference type="GO" id="GO:0006310">
    <property type="term" value="P:DNA recombination"/>
    <property type="evidence" value="ECO:0007669"/>
    <property type="project" value="TreeGrafter"/>
</dbReference>
<dbReference type="Gene3D" id="3.40.50.10930">
    <property type="match status" value="1"/>
</dbReference>